<dbReference type="GO" id="GO:0003700">
    <property type="term" value="F:DNA-binding transcription factor activity"/>
    <property type="evidence" value="ECO:0007669"/>
    <property type="project" value="InterPro"/>
</dbReference>
<evidence type="ECO:0000256" key="7">
    <source>
        <dbReference type="ARBA" id="ARBA00023163"/>
    </source>
</evidence>
<dbReference type="InterPro" id="IPR036390">
    <property type="entry name" value="WH_DNA-bd_sf"/>
</dbReference>
<dbReference type="SUPFAM" id="SSF46785">
    <property type="entry name" value="Winged helix' DNA-binding domain"/>
    <property type="match status" value="1"/>
</dbReference>
<dbReference type="SMART" id="SM00345">
    <property type="entry name" value="HTH_GNTR"/>
    <property type="match status" value="1"/>
</dbReference>
<dbReference type="PANTHER" id="PTHR46577:SF2">
    <property type="entry name" value="TRANSCRIPTIONAL REGULATORY PROTEIN"/>
    <property type="match status" value="1"/>
</dbReference>
<dbReference type="AlphaFoldDB" id="A0A238H4G9"/>
<protein>
    <submittedName>
        <fullName evidence="9">Transcriptional regulator, GntR family domain / Aspartate aminotransferase</fullName>
        <ecNumber evidence="9">2.6.1.1</ecNumber>
    </submittedName>
</protein>
<reference evidence="9 10" key="1">
    <citation type="submission" date="2017-04" db="EMBL/GenBank/DDBJ databases">
        <authorList>
            <person name="Afonso C.L."/>
            <person name="Miller P.J."/>
            <person name="Scott M.A."/>
            <person name="Spackman E."/>
            <person name="Goraichik I."/>
            <person name="Dimitrov K.M."/>
            <person name="Suarez D.L."/>
            <person name="Swayne D.E."/>
        </authorList>
    </citation>
    <scope>NUCLEOTIDE SEQUENCE [LARGE SCALE GENOMIC DNA]</scope>
    <source>
        <strain evidence="9">LMG 28154</strain>
    </source>
</reference>
<evidence type="ECO:0000256" key="2">
    <source>
        <dbReference type="ARBA" id="ARBA00022576"/>
    </source>
</evidence>
<dbReference type="GO" id="GO:0030170">
    <property type="term" value="F:pyridoxal phosphate binding"/>
    <property type="evidence" value="ECO:0007669"/>
    <property type="project" value="InterPro"/>
</dbReference>
<dbReference type="Gene3D" id="3.40.640.10">
    <property type="entry name" value="Type I PLP-dependent aspartate aminotransferase-like (Major domain)"/>
    <property type="match status" value="1"/>
</dbReference>
<dbReference type="EMBL" id="FXAN01000050">
    <property type="protein sequence ID" value="SMG00162.1"/>
    <property type="molecule type" value="Genomic_DNA"/>
</dbReference>
<dbReference type="Gene3D" id="1.10.10.10">
    <property type="entry name" value="Winged helix-like DNA-binding domain superfamily/Winged helix DNA-binding domain"/>
    <property type="match status" value="1"/>
</dbReference>
<dbReference type="PANTHER" id="PTHR46577">
    <property type="entry name" value="HTH-TYPE TRANSCRIPTIONAL REGULATORY PROTEIN GABR"/>
    <property type="match status" value="1"/>
</dbReference>
<comment type="similarity">
    <text evidence="1">In the C-terminal section; belongs to the class-I pyridoxal-phosphate-dependent aminotransferase family.</text>
</comment>
<organism evidence="9 10">
    <name type="scientific">Burkholderia singularis</name>
    <dbReference type="NCBI Taxonomy" id="1503053"/>
    <lineage>
        <taxon>Bacteria</taxon>
        <taxon>Pseudomonadati</taxon>
        <taxon>Pseudomonadota</taxon>
        <taxon>Betaproteobacteria</taxon>
        <taxon>Burkholderiales</taxon>
        <taxon>Burkholderiaceae</taxon>
        <taxon>Burkholderia</taxon>
        <taxon>pseudomallei group</taxon>
    </lineage>
</organism>
<gene>
    <name evidence="9" type="ORF">BSIN_0287</name>
</gene>
<keyword evidence="3 9" id="KW-0808">Transferase</keyword>
<dbReference type="CDD" id="cd00609">
    <property type="entry name" value="AAT_like"/>
    <property type="match status" value="1"/>
</dbReference>
<evidence type="ECO:0000256" key="1">
    <source>
        <dbReference type="ARBA" id="ARBA00005384"/>
    </source>
</evidence>
<evidence type="ECO:0000256" key="5">
    <source>
        <dbReference type="ARBA" id="ARBA00023015"/>
    </source>
</evidence>
<sequence>MFLAKFDGKLYFIEAMNRPSKSNAKRYEQLADEIDAMIRRGVYRPGERIASVRQASRQHGLSMTTVVRAYLVLESRGAIESRPQSGYFVRARADAAVLELRASAPDAAPSAVDVSRLVLSTLRSIARDDAVPLGSPYPDSTPFPSQRIARHAHAIALRRTRWGVIDDLPPGNPALVRQIARRYLEHGLALDPHEIVVTIGATEAINLCLQAVAKPGDTIAVESPTFYALLHAIGRLGMRAVEVATHPGDGIDLDALARLLERERIAACMVMPNFQNPLGFLMPDARKRALVDLLARHDVPVIESDVYHELYYGDTRPSTLKAFDTRGLVLHCASFSKSLSPAYRVGWTMPGRYRDQVEKLKFLNTLATPAIDQLAIAEYLQHGGYDRHLRRIRKLYAQQAGLMAAMVRRFFPDGTRLSQPKGGYVLWVELPRDVDAMELYRLALAQRITIGPGHMFSTSDAYRHFIRLNYSYRWSPQIEEAIKTLGRLAAACARR</sequence>
<dbReference type="Pfam" id="PF00155">
    <property type="entry name" value="Aminotran_1_2"/>
    <property type="match status" value="1"/>
</dbReference>
<dbReference type="GO" id="GO:0004069">
    <property type="term" value="F:L-aspartate:2-oxoglutarate aminotransferase activity"/>
    <property type="evidence" value="ECO:0007669"/>
    <property type="project" value="UniProtKB-EC"/>
</dbReference>
<keyword evidence="5" id="KW-0805">Transcription regulation</keyword>
<accession>A0A238H4G9</accession>
<dbReference type="InterPro" id="IPR051446">
    <property type="entry name" value="HTH_trans_reg/aminotransferase"/>
</dbReference>
<dbReference type="EC" id="2.6.1.1" evidence="9"/>
<dbReference type="FunFam" id="3.40.640.10:FF:000023">
    <property type="entry name" value="Transcriptional regulator, GntR family"/>
    <property type="match status" value="1"/>
</dbReference>
<dbReference type="GO" id="GO:0003677">
    <property type="term" value="F:DNA binding"/>
    <property type="evidence" value="ECO:0007669"/>
    <property type="project" value="UniProtKB-KW"/>
</dbReference>
<dbReference type="PROSITE" id="PS50949">
    <property type="entry name" value="HTH_GNTR"/>
    <property type="match status" value="1"/>
</dbReference>
<dbReference type="InterPro" id="IPR004839">
    <property type="entry name" value="Aminotransferase_I/II_large"/>
</dbReference>
<keyword evidence="4" id="KW-0663">Pyridoxal phosphate</keyword>
<dbReference type="InterPro" id="IPR015424">
    <property type="entry name" value="PyrdxlP-dep_Trfase"/>
</dbReference>
<name>A0A238H4G9_9BURK</name>
<dbReference type="InterPro" id="IPR015421">
    <property type="entry name" value="PyrdxlP-dep_Trfase_major"/>
</dbReference>
<dbReference type="InterPro" id="IPR015422">
    <property type="entry name" value="PyrdxlP-dep_Trfase_small"/>
</dbReference>
<evidence type="ECO:0000256" key="4">
    <source>
        <dbReference type="ARBA" id="ARBA00022898"/>
    </source>
</evidence>
<dbReference type="InterPro" id="IPR036388">
    <property type="entry name" value="WH-like_DNA-bd_sf"/>
</dbReference>
<keyword evidence="7" id="KW-0804">Transcription</keyword>
<dbReference type="InterPro" id="IPR000524">
    <property type="entry name" value="Tscrpt_reg_HTH_GntR"/>
</dbReference>
<evidence type="ECO:0000259" key="8">
    <source>
        <dbReference type="PROSITE" id="PS50949"/>
    </source>
</evidence>
<keyword evidence="6" id="KW-0238">DNA-binding</keyword>
<dbReference type="Gene3D" id="3.90.1150.10">
    <property type="entry name" value="Aspartate Aminotransferase, domain 1"/>
    <property type="match status" value="1"/>
</dbReference>
<dbReference type="Pfam" id="PF00392">
    <property type="entry name" value="GntR"/>
    <property type="match status" value="1"/>
</dbReference>
<dbReference type="CDD" id="cd07377">
    <property type="entry name" value="WHTH_GntR"/>
    <property type="match status" value="1"/>
</dbReference>
<evidence type="ECO:0000256" key="3">
    <source>
        <dbReference type="ARBA" id="ARBA00022679"/>
    </source>
</evidence>
<dbReference type="SUPFAM" id="SSF53383">
    <property type="entry name" value="PLP-dependent transferases"/>
    <property type="match status" value="1"/>
</dbReference>
<evidence type="ECO:0000313" key="10">
    <source>
        <dbReference type="Proteomes" id="UP000198460"/>
    </source>
</evidence>
<evidence type="ECO:0000256" key="6">
    <source>
        <dbReference type="ARBA" id="ARBA00023125"/>
    </source>
</evidence>
<keyword evidence="2 9" id="KW-0032">Aminotransferase</keyword>
<dbReference type="Proteomes" id="UP000198460">
    <property type="component" value="Unassembled WGS sequence"/>
</dbReference>
<feature type="domain" description="HTH gntR-type" evidence="8">
    <location>
        <begin position="24"/>
        <end position="92"/>
    </location>
</feature>
<evidence type="ECO:0000313" key="9">
    <source>
        <dbReference type="EMBL" id="SMG00162.1"/>
    </source>
</evidence>
<proteinExistence type="inferred from homology"/>